<keyword evidence="4" id="KW-1185">Reference proteome</keyword>
<dbReference type="Pfam" id="PF13400">
    <property type="entry name" value="Tad"/>
    <property type="match status" value="1"/>
</dbReference>
<dbReference type="InterPro" id="IPR021202">
    <property type="entry name" value="Rv3654c-like"/>
</dbReference>
<evidence type="ECO:0000313" key="4">
    <source>
        <dbReference type="Proteomes" id="UP000722989"/>
    </source>
</evidence>
<evidence type="ECO:0000259" key="2">
    <source>
        <dbReference type="Pfam" id="PF13400"/>
    </source>
</evidence>
<accession>A0ABX0Y782</accession>
<name>A0ABX0Y782_9ACTN</name>
<gene>
    <name evidence="3" type="ORF">HC031_30300</name>
</gene>
<dbReference type="InterPro" id="IPR028087">
    <property type="entry name" value="Tad_N"/>
</dbReference>
<dbReference type="NCBIfam" id="TIGR03816">
    <property type="entry name" value="tadE_like_DECH"/>
    <property type="match status" value="1"/>
</dbReference>
<organism evidence="3 4">
    <name type="scientific">Planosporangium thailandense</name>
    <dbReference type="NCBI Taxonomy" id="765197"/>
    <lineage>
        <taxon>Bacteria</taxon>
        <taxon>Bacillati</taxon>
        <taxon>Actinomycetota</taxon>
        <taxon>Actinomycetes</taxon>
        <taxon>Micromonosporales</taxon>
        <taxon>Micromonosporaceae</taxon>
        <taxon>Planosporangium</taxon>
    </lineage>
</organism>
<proteinExistence type="predicted"/>
<dbReference type="EMBL" id="JAATVY010000041">
    <property type="protein sequence ID" value="NJC73972.1"/>
    <property type="molecule type" value="Genomic_DNA"/>
</dbReference>
<reference evidence="3 4" key="1">
    <citation type="submission" date="2020-03" db="EMBL/GenBank/DDBJ databases">
        <title>WGS of the type strain of Planosporangium spp.</title>
        <authorList>
            <person name="Thawai C."/>
        </authorList>
    </citation>
    <scope>NUCLEOTIDE SEQUENCE [LARGE SCALE GENOMIC DNA]</scope>
    <source>
        <strain evidence="3 4">TBRC 5610</strain>
    </source>
</reference>
<comment type="caution">
    <text evidence="3">The sequence shown here is derived from an EMBL/GenBank/DDBJ whole genome shotgun (WGS) entry which is preliminary data.</text>
</comment>
<dbReference type="RefSeq" id="WP_167928876.1">
    <property type="nucleotide sequence ID" value="NZ_JAATVY010000041.1"/>
</dbReference>
<sequence>MSAKPDDERGSASLWLLGVGLAVLTFAGAVAGAGSALIARHRAQAAADLGALAGAVRAGEGDDVACDRAGRVAAANDARLVECRLDGLDVVVGVESDAAGLGRAAGPVRAWARAGPARSPAAIIGRDPDSP</sequence>
<feature type="transmembrane region" description="Helical" evidence="1">
    <location>
        <begin position="12"/>
        <end position="39"/>
    </location>
</feature>
<keyword evidence="1" id="KW-1133">Transmembrane helix</keyword>
<feature type="domain" description="Putative Flp pilus-assembly TadG-like N-terminal" evidence="2">
    <location>
        <begin position="10"/>
        <end position="56"/>
    </location>
</feature>
<keyword evidence="1" id="KW-0472">Membrane</keyword>
<evidence type="ECO:0000313" key="3">
    <source>
        <dbReference type="EMBL" id="NJC73972.1"/>
    </source>
</evidence>
<dbReference type="Proteomes" id="UP000722989">
    <property type="component" value="Unassembled WGS sequence"/>
</dbReference>
<evidence type="ECO:0000256" key="1">
    <source>
        <dbReference type="SAM" id="Phobius"/>
    </source>
</evidence>
<protein>
    <submittedName>
        <fullName evidence="3">Flp pilus-assembly TadE/G-like family protein</fullName>
    </submittedName>
</protein>
<keyword evidence="1" id="KW-0812">Transmembrane</keyword>